<proteinExistence type="predicted"/>
<keyword evidence="3" id="KW-1185">Reference proteome</keyword>
<dbReference type="Proteomes" id="UP000679307">
    <property type="component" value="Chromosome"/>
</dbReference>
<dbReference type="RefSeq" id="WP_214057282.1">
    <property type="nucleotide sequence ID" value="NZ_BAAAHS010000049.1"/>
</dbReference>
<dbReference type="InterPro" id="IPR034660">
    <property type="entry name" value="DinB/YfiT-like"/>
</dbReference>
<reference evidence="2 3" key="1">
    <citation type="submission" date="2021-05" db="EMBL/GenBank/DDBJ databases">
        <title>Complete genome of Nocardioides aquaticus KCTC 9944T isolated from meromictic and hypersaline Ekho Lake, Antarctica.</title>
        <authorList>
            <person name="Hwang K."/>
            <person name="Kim K.M."/>
            <person name="Choe H."/>
        </authorList>
    </citation>
    <scope>NUCLEOTIDE SEQUENCE [LARGE SCALE GENOMIC DNA]</scope>
    <source>
        <strain evidence="2 3">KCTC 9944</strain>
    </source>
</reference>
<feature type="domain" description="Mycothiol-dependent maleylpyruvate isomerase metal-binding" evidence="1">
    <location>
        <begin position="23"/>
        <end position="120"/>
    </location>
</feature>
<dbReference type="SUPFAM" id="SSF109854">
    <property type="entry name" value="DinB/YfiT-like putative metalloenzymes"/>
    <property type="match status" value="1"/>
</dbReference>
<evidence type="ECO:0000313" key="2">
    <source>
        <dbReference type="EMBL" id="QVT82003.1"/>
    </source>
</evidence>
<dbReference type="Pfam" id="PF11716">
    <property type="entry name" value="MDMPI_N"/>
    <property type="match status" value="1"/>
</dbReference>
<dbReference type="EMBL" id="CP075371">
    <property type="protein sequence ID" value="QVT82003.1"/>
    <property type="molecule type" value="Genomic_DNA"/>
</dbReference>
<sequence>MTDPVPAGDAPSSTGVDPVLRWRAAADRVCDLVLAVAAETPALLEQHVPACPDWTARDLLSHMVGLATDVLDGDEPDDHNPGWTDRQVAQRRSRDVTELVAEWRAHADDLVAWMREHGSRPLNDVVIHEQDLRGALARPGARDTPELGVVRERMADRFAGKVADLPPIALVGPGWTWASAGSAEDAPTRLEADDFDLARALSSRRTEAQLRSWTVRGDVGPYLPALAGLGDLPATPLPE</sequence>
<accession>A0ABX8EN99</accession>
<protein>
    <recommendedName>
        <fullName evidence="1">Mycothiol-dependent maleylpyruvate isomerase metal-binding domain-containing protein</fullName>
    </recommendedName>
</protein>
<gene>
    <name evidence="2" type="ORF">ENKNEFLB_04422</name>
</gene>
<evidence type="ECO:0000259" key="1">
    <source>
        <dbReference type="Pfam" id="PF11716"/>
    </source>
</evidence>
<evidence type="ECO:0000313" key="3">
    <source>
        <dbReference type="Proteomes" id="UP000679307"/>
    </source>
</evidence>
<dbReference type="InterPro" id="IPR024344">
    <property type="entry name" value="MDMPI_metal-binding"/>
</dbReference>
<organism evidence="2 3">
    <name type="scientific">Nocardioides aquaticus</name>
    <dbReference type="NCBI Taxonomy" id="160826"/>
    <lineage>
        <taxon>Bacteria</taxon>
        <taxon>Bacillati</taxon>
        <taxon>Actinomycetota</taxon>
        <taxon>Actinomycetes</taxon>
        <taxon>Propionibacteriales</taxon>
        <taxon>Nocardioidaceae</taxon>
        <taxon>Nocardioides</taxon>
    </lineage>
</organism>
<name>A0ABX8EN99_9ACTN</name>